<protein>
    <submittedName>
        <fullName evidence="5">15-cis-phytoene desaturase</fullName>
        <ecNumber evidence="5">1.3.5.5</ecNumber>
    </submittedName>
</protein>
<keyword evidence="2 5" id="KW-0560">Oxidoreductase</keyword>
<feature type="domain" description="Amine oxidase" evidence="4">
    <location>
        <begin position="22"/>
        <end position="451"/>
    </location>
</feature>
<dbReference type="EC" id="1.3.5.5" evidence="5"/>
<organism evidence="5 6">
    <name type="scientific">Blastopirellula retiformator</name>
    <dbReference type="NCBI Taxonomy" id="2527970"/>
    <lineage>
        <taxon>Bacteria</taxon>
        <taxon>Pseudomonadati</taxon>
        <taxon>Planctomycetota</taxon>
        <taxon>Planctomycetia</taxon>
        <taxon>Pirellulales</taxon>
        <taxon>Pirellulaceae</taxon>
        <taxon>Blastopirellula</taxon>
    </lineage>
</organism>
<dbReference type="AlphaFoldDB" id="A0A5C5V1P2"/>
<dbReference type="NCBIfam" id="TIGR03467">
    <property type="entry name" value="HpnE"/>
    <property type="match status" value="1"/>
</dbReference>
<dbReference type="SUPFAM" id="SSF51905">
    <property type="entry name" value="FAD/NAD(P)-binding domain"/>
    <property type="match status" value="1"/>
</dbReference>
<evidence type="ECO:0000256" key="2">
    <source>
        <dbReference type="ARBA" id="ARBA00023002"/>
    </source>
</evidence>
<name>A0A5C5V1P2_9BACT</name>
<dbReference type="PANTHER" id="PTHR42923">
    <property type="entry name" value="PROTOPORPHYRINOGEN OXIDASE"/>
    <property type="match status" value="1"/>
</dbReference>
<dbReference type="InterPro" id="IPR050464">
    <property type="entry name" value="Zeta_carotene_desat/Oxidored"/>
</dbReference>
<dbReference type="RefSeq" id="WP_146434363.1">
    <property type="nucleotide sequence ID" value="NZ_SJPF01000004.1"/>
</dbReference>
<sequence>MKTGKRKATKPRPSVAIVGGGLAGLAAAEALSRSGMLVTLFESRRYLGGRAGSFCDESTGQLFDHCQHVAMGCCTNFLDFCQQTGVAQLFRRDRKLHYIDARGKVYPFAPVEAFPAPLHLAPAFLRQGYLTLGERLDIGTALRRMAQLTEEQAEALHVGPWLRERNQSPAAIKRFWEVILVSALGDSIEKTSVAAARKVMIDGFLAHRHSADLHVPAAPLGRIYEEGIARALFDRGVRIELESPVDEVFRKSVGSGFSVSVKDEETLHFDNVVMATPGRRVKAVLAPRLFEKVPDLARVDKFTHAPITSVHLWYPQPITDLPHAVLLDRTSQWLFAHGEGKSPHNGETPAFYYQVVISASYNLPSGDQQATIEIVTRELSELWPAAASPLLARVLTQRQAVFSAAPGLEAIRPPQATPVTGLYLAGDWTKTGWPATMEGAVRSGRLAAEALCRRYDQNDSLVTPELSHSWLCRKLYY</sequence>
<evidence type="ECO:0000256" key="3">
    <source>
        <dbReference type="PIRSR" id="PIRSR601613-1"/>
    </source>
</evidence>
<proteinExistence type="predicted"/>
<keyword evidence="6" id="KW-1185">Reference proteome</keyword>
<evidence type="ECO:0000313" key="5">
    <source>
        <dbReference type="EMBL" id="TWT31870.1"/>
    </source>
</evidence>
<dbReference type="GO" id="GO:0016491">
    <property type="term" value="F:oxidoreductase activity"/>
    <property type="evidence" value="ECO:0007669"/>
    <property type="project" value="UniProtKB-KW"/>
</dbReference>
<evidence type="ECO:0000313" key="6">
    <source>
        <dbReference type="Proteomes" id="UP000318878"/>
    </source>
</evidence>
<feature type="binding site" evidence="3">
    <location>
        <position position="245"/>
    </location>
    <ligand>
        <name>FAD</name>
        <dbReference type="ChEBI" id="CHEBI:57692"/>
    </ligand>
</feature>
<evidence type="ECO:0000259" key="4">
    <source>
        <dbReference type="Pfam" id="PF01593"/>
    </source>
</evidence>
<dbReference type="Pfam" id="PF01593">
    <property type="entry name" value="Amino_oxidase"/>
    <property type="match status" value="1"/>
</dbReference>
<comment type="cofactor">
    <cofactor evidence="1">
        <name>FAD</name>
        <dbReference type="ChEBI" id="CHEBI:57692"/>
    </cofactor>
</comment>
<evidence type="ECO:0000256" key="1">
    <source>
        <dbReference type="ARBA" id="ARBA00001974"/>
    </source>
</evidence>
<gene>
    <name evidence="5" type="primary">pds</name>
    <name evidence="5" type="ORF">Enr8_37950</name>
</gene>
<dbReference type="InterPro" id="IPR017830">
    <property type="entry name" value="SQase_HpnE"/>
</dbReference>
<dbReference type="InterPro" id="IPR002937">
    <property type="entry name" value="Amino_oxidase"/>
</dbReference>
<dbReference type="InterPro" id="IPR001613">
    <property type="entry name" value="Flavin_amine_oxidase"/>
</dbReference>
<dbReference type="EMBL" id="SJPF01000004">
    <property type="protein sequence ID" value="TWT31870.1"/>
    <property type="molecule type" value="Genomic_DNA"/>
</dbReference>
<accession>A0A5C5V1P2</accession>
<dbReference type="InterPro" id="IPR036188">
    <property type="entry name" value="FAD/NAD-bd_sf"/>
</dbReference>
<reference evidence="5 6" key="1">
    <citation type="submission" date="2019-02" db="EMBL/GenBank/DDBJ databases">
        <title>Deep-cultivation of Planctomycetes and their phenomic and genomic characterization uncovers novel biology.</title>
        <authorList>
            <person name="Wiegand S."/>
            <person name="Jogler M."/>
            <person name="Boedeker C."/>
            <person name="Pinto D."/>
            <person name="Vollmers J."/>
            <person name="Rivas-Marin E."/>
            <person name="Kohn T."/>
            <person name="Peeters S.H."/>
            <person name="Heuer A."/>
            <person name="Rast P."/>
            <person name="Oberbeckmann S."/>
            <person name="Bunk B."/>
            <person name="Jeske O."/>
            <person name="Meyerdierks A."/>
            <person name="Storesund J.E."/>
            <person name="Kallscheuer N."/>
            <person name="Luecker S."/>
            <person name="Lage O.M."/>
            <person name="Pohl T."/>
            <person name="Merkel B.J."/>
            <person name="Hornburger P."/>
            <person name="Mueller R.-W."/>
            <person name="Bruemmer F."/>
            <person name="Labrenz M."/>
            <person name="Spormann A.M."/>
            <person name="Op Den Camp H."/>
            <person name="Overmann J."/>
            <person name="Amann R."/>
            <person name="Jetten M.S.M."/>
            <person name="Mascher T."/>
            <person name="Medema M.H."/>
            <person name="Devos D.P."/>
            <person name="Kaster A.-K."/>
            <person name="Ovreas L."/>
            <person name="Rohde M."/>
            <person name="Galperin M.Y."/>
            <person name="Jogler C."/>
        </authorList>
    </citation>
    <scope>NUCLEOTIDE SEQUENCE [LARGE SCALE GENOMIC DNA]</scope>
    <source>
        <strain evidence="5 6">Enr8</strain>
    </source>
</reference>
<dbReference type="Proteomes" id="UP000318878">
    <property type="component" value="Unassembled WGS sequence"/>
</dbReference>
<dbReference type="PANTHER" id="PTHR42923:SF47">
    <property type="entry name" value="BLR3003 PROTEIN"/>
    <property type="match status" value="1"/>
</dbReference>
<dbReference type="OrthoDB" id="9814556at2"/>
<comment type="caution">
    <text evidence="5">The sequence shown here is derived from an EMBL/GenBank/DDBJ whole genome shotgun (WGS) entry which is preliminary data.</text>
</comment>
<dbReference type="Gene3D" id="3.50.50.60">
    <property type="entry name" value="FAD/NAD(P)-binding domain"/>
    <property type="match status" value="1"/>
</dbReference>
<dbReference type="PRINTS" id="PR00757">
    <property type="entry name" value="AMINEOXDASEF"/>
</dbReference>